<accession>A0A7U3NUW0</accession>
<keyword evidence="3" id="KW-1185">Reference proteome</keyword>
<feature type="compositionally biased region" description="Basic and acidic residues" evidence="1">
    <location>
        <begin position="508"/>
        <end position="520"/>
    </location>
</feature>
<protein>
    <submittedName>
        <fullName evidence="2">Nucleoprotein</fullName>
    </submittedName>
</protein>
<organism evidence="2">
    <name type="scientific">hymenopteran chu-related virus 126</name>
    <dbReference type="NCBI Taxonomy" id="2847798"/>
    <lineage>
        <taxon>Viruses</taxon>
        <taxon>Riboviria</taxon>
        <taxon>Orthornavirae</taxon>
        <taxon>Negarnaviricota</taxon>
        <taxon>Haploviricotina</taxon>
        <taxon>Monjiviricetes</taxon>
        <taxon>Jingchuvirales</taxon>
        <taxon>Aliusviridae</taxon>
        <taxon>Ollusvirus</taxon>
        <taxon>Ollusvirus insectii</taxon>
    </lineage>
</organism>
<dbReference type="GeneID" id="80536834"/>
<feature type="region of interest" description="Disordered" evidence="1">
    <location>
        <begin position="633"/>
        <end position="697"/>
    </location>
</feature>
<feature type="region of interest" description="Disordered" evidence="1">
    <location>
        <begin position="496"/>
        <end position="520"/>
    </location>
</feature>
<evidence type="ECO:0000313" key="3">
    <source>
        <dbReference type="Proteomes" id="UP000681695"/>
    </source>
</evidence>
<evidence type="ECO:0000313" key="2">
    <source>
        <dbReference type="EMBL" id="QPB73969.1"/>
    </source>
</evidence>
<evidence type="ECO:0000256" key="1">
    <source>
        <dbReference type="SAM" id="MobiDB-lite"/>
    </source>
</evidence>
<feature type="compositionally biased region" description="Polar residues" evidence="1">
    <location>
        <begin position="679"/>
        <end position="697"/>
    </location>
</feature>
<keyword evidence="2" id="KW-0946">Virion</keyword>
<reference evidence="2" key="1">
    <citation type="journal article" date="2019" name="PLoS Pathog.">
        <title>Re-assessing the diversity of negative strand RNA viruses in insects.</title>
        <authorList>
            <person name="Kafer S."/>
            <person name="Paraskevopoulou S."/>
            <person name="Zirkel F."/>
            <person name="Wieseke N."/>
            <person name="Donath A."/>
            <person name="Petersen M."/>
            <person name="Jones T.C."/>
            <person name="Liu S."/>
            <person name="Zhou X."/>
            <person name="Middendorf M."/>
            <person name="Junglen S."/>
            <person name="Misof B."/>
            <person name="Drosten C."/>
        </authorList>
    </citation>
    <scope>NUCLEOTIDE SEQUENCE</scope>
    <source>
        <strain evidence="2">OKIAV126</strain>
    </source>
</reference>
<dbReference type="RefSeq" id="YP_010798595.1">
    <property type="nucleotide sequence ID" value="NC_076498.1"/>
</dbReference>
<sequence length="697" mass="77123">MALGMRIAQGRRHGVPSLISNLANLLHSGSESAVPLLPVAVYDALKEAARGDEVAFCTWLSRASIADAIAKVWAVREGVTDEAKIMARAYGELVALWVVSDKSTLLDVKEARQKIISDFAAHSPSVNDIRSLIAEITHQVARAGNGMAPREDVKSYIPGNPLDGERMQRVIFYKYRGHLLPSAIFRTSEARDIWTALSQLDKMYVPVENIDFSLVDDFSSKWATCGEDTVIGFYEGRTQHNPAPARSMIAGAVFTMLTCMTKESNLTPGWVSRRRTQFQALIPDIALEDYITQDIIKHFSQMYTKEHVDWNVIYNILVVSWSHLQASGSTSLCWIIEQSANSNITGAANVAEVVSKLTYFDAEHVIQRGIPLANMTALIKLLIAVYRSPFSSINKPPVQLREYADIAALAIIIRKEFFGDGVFAQYRGQAMAMCVNAEVNLKVLAAGVFAMSQDAFGSEASTADFFRKLMESKGHVVKLVNDQAFVIPNKEYKGLTDTSRGEGVSESDTARSRQEEQREEDRAAQLAARADWPRSVKNLPRSTKVFNTEEMIRELETTLTPRALAFRRIMSWAHAHQLQLPLVPIGLSATNVPSAEKQVPEEIAADAKLWGVTIPLDWTQPIPAYTPNTLEQAAKEESYSRGPRASVNTLPQASGGPSYFPPPDTPRPDQPGKIRTPVRFQTLTGDRPVSLQSMESK</sequence>
<proteinExistence type="predicted"/>
<dbReference type="Proteomes" id="UP000681695">
    <property type="component" value="Segment"/>
</dbReference>
<dbReference type="KEGG" id="vg:80536834"/>
<keyword evidence="2" id="KW-0543">Viral nucleoprotein</keyword>
<reference evidence="2" key="2">
    <citation type="submission" date="2020-09" db="EMBL/GenBank/DDBJ databases">
        <authorList>
            <person name="Kaefer S."/>
            <person name="Paraskevopoulou S."/>
            <person name="Zirkel F."/>
            <person name="Wieseke N."/>
            <person name="Donath A."/>
            <person name="Petersen M."/>
            <person name="Jones T.C."/>
            <person name="Liu S."/>
            <person name="Zhou X."/>
            <person name="Middendorf M."/>
            <person name="Junglen S."/>
            <person name="Misof B."/>
            <person name="Drosten C."/>
        </authorList>
    </citation>
    <scope>NUCLEOTIDE SEQUENCE</scope>
    <source>
        <strain evidence="2">OKIAV126</strain>
    </source>
</reference>
<name>A0A7U3NUW0_9VIRU</name>
<dbReference type="EMBL" id="MW039256">
    <property type="protein sequence ID" value="QPB73969.1"/>
    <property type="molecule type" value="Viral_cRNA"/>
</dbReference>
<dbReference type="GO" id="GO:0019013">
    <property type="term" value="C:viral nucleocapsid"/>
    <property type="evidence" value="ECO:0007669"/>
    <property type="project" value="UniProtKB-KW"/>
</dbReference>